<organism evidence="2 3">
    <name type="scientific">Hyaloscypha hepaticicola</name>
    <dbReference type="NCBI Taxonomy" id="2082293"/>
    <lineage>
        <taxon>Eukaryota</taxon>
        <taxon>Fungi</taxon>
        <taxon>Dikarya</taxon>
        <taxon>Ascomycota</taxon>
        <taxon>Pezizomycotina</taxon>
        <taxon>Leotiomycetes</taxon>
        <taxon>Helotiales</taxon>
        <taxon>Hyaloscyphaceae</taxon>
        <taxon>Hyaloscypha</taxon>
    </lineage>
</organism>
<accession>A0A2J6QF87</accession>
<evidence type="ECO:0000313" key="3">
    <source>
        <dbReference type="Proteomes" id="UP000235672"/>
    </source>
</evidence>
<sequence>MGSTRSIPASFPSVNLEPNPETKSKCKCKVTNARDVRTAGSASRGPPELMSSGVVSWRSHCRQATLGVSVTLPSMSQLHPAVRAMVMSGSQQENLEKPKNASQSSISHCVFASVKCDRTHPPHEVLWKPRSIQASSFTALCVASAAFHFLPPILICHHPTARYIIYDCPKKQ</sequence>
<evidence type="ECO:0000256" key="1">
    <source>
        <dbReference type="SAM" id="MobiDB-lite"/>
    </source>
</evidence>
<proteinExistence type="predicted"/>
<dbReference type="AlphaFoldDB" id="A0A2J6QF87"/>
<protein>
    <submittedName>
        <fullName evidence="2">Uncharacterized protein</fullName>
    </submittedName>
</protein>
<dbReference type="Proteomes" id="UP000235672">
    <property type="component" value="Unassembled WGS sequence"/>
</dbReference>
<evidence type="ECO:0000313" key="2">
    <source>
        <dbReference type="EMBL" id="PMD24933.1"/>
    </source>
</evidence>
<feature type="region of interest" description="Disordered" evidence="1">
    <location>
        <begin position="1"/>
        <end position="25"/>
    </location>
</feature>
<reference evidence="2 3" key="1">
    <citation type="submission" date="2016-05" db="EMBL/GenBank/DDBJ databases">
        <title>A degradative enzymes factory behind the ericoid mycorrhizal symbiosis.</title>
        <authorList>
            <consortium name="DOE Joint Genome Institute"/>
            <person name="Martino E."/>
            <person name="Morin E."/>
            <person name="Grelet G."/>
            <person name="Kuo A."/>
            <person name="Kohler A."/>
            <person name="Daghino S."/>
            <person name="Barry K."/>
            <person name="Choi C."/>
            <person name="Cichocki N."/>
            <person name="Clum A."/>
            <person name="Copeland A."/>
            <person name="Hainaut M."/>
            <person name="Haridas S."/>
            <person name="Labutti K."/>
            <person name="Lindquist E."/>
            <person name="Lipzen A."/>
            <person name="Khouja H.-R."/>
            <person name="Murat C."/>
            <person name="Ohm R."/>
            <person name="Olson A."/>
            <person name="Spatafora J."/>
            <person name="Veneault-Fourrey C."/>
            <person name="Henrissat B."/>
            <person name="Grigoriev I."/>
            <person name="Martin F."/>
            <person name="Perotto S."/>
        </authorList>
    </citation>
    <scope>NUCLEOTIDE SEQUENCE [LARGE SCALE GENOMIC DNA]</scope>
    <source>
        <strain evidence="2 3">UAMH 7357</strain>
    </source>
</reference>
<gene>
    <name evidence="2" type="ORF">NA56DRAFT_699733</name>
</gene>
<name>A0A2J6QF87_9HELO</name>
<keyword evidence="3" id="KW-1185">Reference proteome</keyword>
<dbReference type="EMBL" id="KZ613471">
    <property type="protein sequence ID" value="PMD24933.1"/>
    <property type="molecule type" value="Genomic_DNA"/>
</dbReference>